<feature type="region of interest" description="Disordered" evidence="1">
    <location>
        <begin position="1"/>
        <end position="31"/>
    </location>
</feature>
<feature type="compositionally biased region" description="Basic and acidic residues" evidence="1">
    <location>
        <begin position="1"/>
        <end position="12"/>
    </location>
</feature>
<protein>
    <recommendedName>
        <fullName evidence="5">Cytochrome c oxidase assembly factor 3</fullName>
    </recommendedName>
</protein>
<comment type="caution">
    <text evidence="3">The sequence shown here is derived from an EMBL/GenBank/DDBJ whole genome shotgun (WGS) entry which is preliminary data.</text>
</comment>
<name>A0ABR1FFE1_9ASCO</name>
<evidence type="ECO:0000313" key="4">
    <source>
        <dbReference type="Proteomes" id="UP001498771"/>
    </source>
</evidence>
<evidence type="ECO:0000256" key="2">
    <source>
        <dbReference type="SAM" id="Phobius"/>
    </source>
</evidence>
<sequence>MPKQRRNMEDLLRGVVEPGTEGGSSVSSWRQLQRKKKDESIWLKALGRNKKVYAFPLISIALTLGFVAYVFTMPPISKEEAIQKEIDLRYAGKNLTEEQKIRLALVKNAELDMSRHLPPTRE</sequence>
<accession>A0ABR1FFE1</accession>
<keyword evidence="2" id="KW-1133">Transmembrane helix</keyword>
<organism evidence="3 4">
    <name type="scientific">Myxozyma melibiosi</name>
    <dbReference type="NCBI Taxonomy" id="54550"/>
    <lineage>
        <taxon>Eukaryota</taxon>
        <taxon>Fungi</taxon>
        <taxon>Dikarya</taxon>
        <taxon>Ascomycota</taxon>
        <taxon>Saccharomycotina</taxon>
        <taxon>Lipomycetes</taxon>
        <taxon>Lipomycetales</taxon>
        <taxon>Lipomycetaceae</taxon>
        <taxon>Myxozyma</taxon>
    </lineage>
</organism>
<keyword evidence="2" id="KW-0812">Transmembrane</keyword>
<keyword evidence="4" id="KW-1185">Reference proteome</keyword>
<feature type="transmembrane region" description="Helical" evidence="2">
    <location>
        <begin position="52"/>
        <end position="71"/>
    </location>
</feature>
<evidence type="ECO:0008006" key="5">
    <source>
        <dbReference type="Google" id="ProtNLM"/>
    </source>
</evidence>
<dbReference type="GeneID" id="90036498"/>
<dbReference type="RefSeq" id="XP_064771607.1">
    <property type="nucleotide sequence ID" value="XM_064910986.1"/>
</dbReference>
<reference evidence="3 4" key="1">
    <citation type="submission" date="2024-03" db="EMBL/GenBank/DDBJ databases">
        <title>Genome-scale model development and genomic sequencing of the oleaginous clade Lipomyces.</title>
        <authorList>
            <consortium name="Lawrence Berkeley National Laboratory"/>
            <person name="Czajka J.J."/>
            <person name="Han Y."/>
            <person name="Kim J."/>
            <person name="Mondo S.J."/>
            <person name="Hofstad B.A."/>
            <person name="Robles A."/>
            <person name="Haridas S."/>
            <person name="Riley R."/>
            <person name="LaButti K."/>
            <person name="Pangilinan J."/>
            <person name="Andreopoulos W."/>
            <person name="Lipzen A."/>
            <person name="Yan J."/>
            <person name="Wang M."/>
            <person name="Ng V."/>
            <person name="Grigoriev I.V."/>
            <person name="Spatafora J.W."/>
            <person name="Magnuson J.K."/>
            <person name="Baker S.E."/>
            <person name="Pomraning K.R."/>
        </authorList>
    </citation>
    <scope>NUCLEOTIDE SEQUENCE [LARGE SCALE GENOMIC DNA]</scope>
    <source>
        <strain evidence="3 4">Phaff 52-87</strain>
    </source>
</reference>
<evidence type="ECO:0000256" key="1">
    <source>
        <dbReference type="SAM" id="MobiDB-lite"/>
    </source>
</evidence>
<proteinExistence type="predicted"/>
<gene>
    <name evidence="3" type="ORF">BZA70DRAFT_265837</name>
</gene>
<dbReference type="EMBL" id="JBBJBU010000001">
    <property type="protein sequence ID" value="KAK7208574.1"/>
    <property type="molecule type" value="Genomic_DNA"/>
</dbReference>
<evidence type="ECO:0000313" key="3">
    <source>
        <dbReference type="EMBL" id="KAK7208574.1"/>
    </source>
</evidence>
<dbReference type="Proteomes" id="UP001498771">
    <property type="component" value="Unassembled WGS sequence"/>
</dbReference>
<keyword evidence="2" id="KW-0472">Membrane</keyword>